<proteinExistence type="predicted"/>
<dbReference type="RefSeq" id="WP_160648314.1">
    <property type="nucleotide sequence ID" value="NZ_RSEJ01000001.1"/>
</dbReference>
<dbReference type="EMBL" id="RSEJ01000001">
    <property type="protein sequence ID" value="NBI51206.1"/>
    <property type="molecule type" value="Genomic_DNA"/>
</dbReference>
<dbReference type="Proteomes" id="UP000738517">
    <property type="component" value="Unassembled WGS sequence"/>
</dbReference>
<comment type="caution">
    <text evidence="1">The sequence shown here is derived from an EMBL/GenBank/DDBJ whole genome shotgun (WGS) entry which is preliminary data.</text>
</comment>
<organism evidence="1 2">
    <name type="scientific">Photobacterium alginatilyticum</name>
    <dbReference type="NCBI Taxonomy" id="1775171"/>
    <lineage>
        <taxon>Bacteria</taxon>
        <taxon>Pseudomonadati</taxon>
        <taxon>Pseudomonadota</taxon>
        <taxon>Gammaproteobacteria</taxon>
        <taxon>Vibrionales</taxon>
        <taxon>Vibrionaceae</taxon>
        <taxon>Photobacterium</taxon>
    </lineage>
</organism>
<reference evidence="1 2" key="1">
    <citation type="journal article" date="2017" name="Int. J. Syst. Evol. Microbiol.">
        <title>Photobacterium alginatilyticum sp. nov., a marine bacterium isolated from bottom seawater.</title>
        <authorList>
            <person name="Wang X."/>
            <person name="Wang Y."/>
            <person name="Yang X."/>
            <person name="Sun H."/>
            <person name="Li B."/>
            <person name="Zhang X.H."/>
        </authorList>
    </citation>
    <scope>NUCLEOTIDE SEQUENCE [LARGE SCALE GENOMIC DNA]</scope>
    <source>
        <strain evidence="1 2">P03D4</strain>
    </source>
</reference>
<name>A0ABW9YBY1_9GAMM</name>
<evidence type="ECO:0000313" key="1">
    <source>
        <dbReference type="EMBL" id="NBI51206.1"/>
    </source>
</evidence>
<accession>A0ABW9YBY1</accession>
<evidence type="ECO:0000313" key="2">
    <source>
        <dbReference type="Proteomes" id="UP000738517"/>
    </source>
</evidence>
<sequence>MVSAVLCLIPVVSFAGVKIDWETVENRNLEVIIERHKVQDFVFKELLPSDAKKFPTELEQLHSEDWAVVTTNVKTGFEGNDKAIPIWINFISQEHRISDDTSEILIPSIKSHAKDYSGISMKGEISNQGKTVFHTVSPDEVSKETKESLKLVFAKLMNMQPRISLDLEYGKPYVVKNALDEDFFGVMGMRGELVTTYTLNGTKDGIAQISYVSDIQIDLTITSEQSELGTDISPKATTKGEIFYDIQNRLVRVHKMTTLSEGVIPYASAKVDMKLIQTDIIRNELLQ</sequence>
<gene>
    <name evidence="1" type="ORF">EIZ48_01270</name>
</gene>
<keyword evidence="2" id="KW-1185">Reference proteome</keyword>
<protein>
    <submittedName>
        <fullName evidence="1">Uncharacterized protein</fullName>
    </submittedName>
</protein>